<dbReference type="AlphaFoldDB" id="A0A5S3X3T1"/>
<reference evidence="3" key="2">
    <citation type="submission" date="2019-06" db="EMBL/GenBank/DDBJ databases">
        <title>Co-occurence of chitin degradation, pigmentation and bioactivity in marine Pseudoalteromonas.</title>
        <authorList>
            <person name="Sonnenschein E.C."/>
            <person name="Bech P.K."/>
        </authorList>
    </citation>
    <scope>NUCLEOTIDE SEQUENCE [LARGE SCALE GENOMIC DNA]</scope>
    <source>
        <strain evidence="3">S2599</strain>
    </source>
</reference>
<sequence length="112" mass="12247">MKCPDCAQNGISPLQKSHLIFDTKVRCKLCGSLLYLHKGALWTITGAMNLSIMLVSVFAFTIRSVDMILLGAVITPLLAAVAALLCPMKVKSQIGAKRRTARRIAYARNKTK</sequence>
<keyword evidence="1" id="KW-1133">Transmembrane helix</keyword>
<evidence type="ECO:0000256" key="1">
    <source>
        <dbReference type="SAM" id="Phobius"/>
    </source>
</evidence>
<organism evidence="2 3">
    <name type="scientific">Pseudoalteromonas rubra</name>
    <dbReference type="NCBI Taxonomy" id="43658"/>
    <lineage>
        <taxon>Bacteria</taxon>
        <taxon>Pseudomonadati</taxon>
        <taxon>Pseudomonadota</taxon>
        <taxon>Gammaproteobacteria</taxon>
        <taxon>Alteromonadales</taxon>
        <taxon>Pseudoalteromonadaceae</taxon>
        <taxon>Pseudoalteromonas</taxon>
    </lineage>
</organism>
<keyword evidence="1" id="KW-0812">Transmembrane</keyword>
<feature type="transmembrane region" description="Helical" evidence="1">
    <location>
        <begin position="41"/>
        <end position="62"/>
    </location>
</feature>
<gene>
    <name evidence="2" type="ORF">CWB98_06810</name>
</gene>
<proteinExistence type="predicted"/>
<dbReference type="EMBL" id="PNCJ01000009">
    <property type="protein sequence ID" value="TMP38435.1"/>
    <property type="molecule type" value="Genomic_DNA"/>
</dbReference>
<accession>A0A5S3X3T1</accession>
<reference evidence="2 3" key="1">
    <citation type="submission" date="2018-01" db="EMBL/GenBank/DDBJ databases">
        <authorList>
            <person name="Paulsen S."/>
            <person name="Gram L.K."/>
        </authorList>
    </citation>
    <scope>NUCLEOTIDE SEQUENCE [LARGE SCALE GENOMIC DNA]</scope>
    <source>
        <strain evidence="2 3">S2599</strain>
    </source>
</reference>
<protein>
    <submittedName>
        <fullName evidence="2">Uncharacterized protein</fullName>
    </submittedName>
</protein>
<comment type="caution">
    <text evidence="2">The sequence shown here is derived from an EMBL/GenBank/DDBJ whole genome shotgun (WGS) entry which is preliminary data.</text>
</comment>
<evidence type="ECO:0000313" key="3">
    <source>
        <dbReference type="Proteomes" id="UP000306719"/>
    </source>
</evidence>
<evidence type="ECO:0000313" key="2">
    <source>
        <dbReference type="EMBL" id="TMP38435.1"/>
    </source>
</evidence>
<name>A0A5S3X3T1_9GAMM</name>
<dbReference type="Proteomes" id="UP000306719">
    <property type="component" value="Unassembled WGS sequence"/>
</dbReference>
<feature type="transmembrane region" description="Helical" evidence="1">
    <location>
        <begin position="68"/>
        <end position="88"/>
    </location>
</feature>
<keyword evidence="1" id="KW-0472">Membrane</keyword>